<dbReference type="EMBL" id="LLZH01000246">
    <property type="protein sequence ID" value="KUL30524.1"/>
    <property type="molecule type" value="Genomic_DNA"/>
</dbReference>
<dbReference type="RefSeq" id="WP_067695843.1">
    <property type="nucleotide sequence ID" value="NZ_LLZH01000246.1"/>
</dbReference>
<reference evidence="1 2" key="1">
    <citation type="submission" date="2015-10" db="EMBL/GenBank/DDBJ databases">
        <authorList>
            <person name="Gilbert D.G."/>
        </authorList>
    </citation>
    <scope>NUCLEOTIDE SEQUENCE [LARGE SCALE GENOMIC DNA]</scope>
    <source>
        <strain evidence="1 2">NRRL B-16712</strain>
    </source>
</reference>
<proteinExistence type="predicted"/>
<evidence type="ECO:0000313" key="1">
    <source>
        <dbReference type="EMBL" id="KUL30524.1"/>
    </source>
</evidence>
<dbReference type="Proteomes" id="UP000053244">
    <property type="component" value="Unassembled WGS sequence"/>
</dbReference>
<name>A0A101JP86_9ACTN</name>
<gene>
    <name evidence="1" type="ORF">ADL15_24715</name>
</gene>
<comment type="caution">
    <text evidence="1">The sequence shown here is derived from an EMBL/GenBank/DDBJ whole genome shotgun (WGS) entry which is preliminary data.</text>
</comment>
<sequence>MELPTTYLRGLHATNRELLSARPDAPVVPEAPPRPPYLRLSLARTLYRVSAAIAPAGRRPEALFR</sequence>
<protein>
    <submittedName>
        <fullName evidence="1">Uncharacterized protein</fullName>
    </submittedName>
</protein>
<dbReference type="AlphaFoldDB" id="A0A101JP86"/>
<organism evidence="1 2">
    <name type="scientific">Actinoplanes awajinensis subsp. mycoplanecinus</name>
    <dbReference type="NCBI Taxonomy" id="135947"/>
    <lineage>
        <taxon>Bacteria</taxon>
        <taxon>Bacillati</taxon>
        <taxon>Actinomycetota</taxon>
        <taxon>Actinomycetes</taxon>
        <taxon>Micromonosporales</taxon>
        <taxon>Micromonosporaceae</taxon>
        <taxon>Actinoplanes</taxon>
    </lineage>
</organism>
<keyword evidence="2" id="KW-1185">Reference proteome</keyword>
<evidence type="ECO:0000313" key="2">
    <source>
        <dbReference type="Proteomes" id="UP000053244"/>
    </source>
</evidence>
<accession>A0A101JP86</accession>